<organism evidence="1 2">
    <name type="scientific">Puccinia sorghi</name>
    <dbReference type="NCBI Taxonomy" id="27349"/>
    <lineage>
        <taxon>Eukaryota</taxon>
        <taxon>Fungi</taxon>
        <taxon>Dikarya</taxon>
        <taxon>Basidiomycota</taxon>
        <taxon>Pucciniomycotina</taxon>
        <taxon>Pucciniomycetes</taxon>
        <taxon>Pucciniales</taxon>
        <taxon>Pucciniaceae</taxon>
        <taxon>Puccinia</taxon>
    </lineage>
</organism>
<accession>A0A0L6VCL0</accession>
<evidence type="ECO:0000313" key="1">
    <source>
        <dbReference type="EMBL" id="KNZ58317.1"/>
    </source>
</evidence>
<dbReference type="AlphaFoldDB" id="A0A0L6VCL0"/>
<sequence>MKGAGMDHCSIHLGIKTLASYWPRLIHETQQVRYNLIGITNECKQRLRLGGTIAEPLMMKSSGTLPCPRDLRLASETVAYQRALREESKKDYHLYTEAKVLSLKQLASRDLGLQPHVHHPRIWTLRMQEDIEFAQEKCGTPPVTPLNAQGQLLPSPLPVHHDQNEINPARVMRLLDESDTVLYRTP</sequence>
<dbReference type="Proteomes" id="UP000037035">
    <property type="component" value="Unassembled WGS sequence"/>
</dbReference>
<gene>
    <name evidence="1" type="ORF">VP01_1955g8</name>
</gene>
<name>A0A0L6VCL0_9BASI</name>
<keyword evidence="2" id="KW-1185">Reference proteome</keyword>
<dbReference type="VEuPathDB" id="FungiDB:VP01_1955g8"/>
<evidence type="ECO:0000313" key="2">
    <source>
        <dbReference type="Proteomes" id="UP000037035"/>
    </source>
</evidence>
<protein>
    <submittedName>
        <fullName evidence="1">Uncharacterized protein</fullName>
    </submittedName>
</protein>
<comment type="caution">
    <text evidence="1">The sequence shown here is derived from an EMBL/GenBank/DDBJ whole genome shotgun (WGS) entry which is preliminary data.</text>
</comment>
<dbReference type="OrthoDB" id="2495276at2759"/>
<proteinExistence type="predicted"/>
<dbReference type="EMBL" id="LAVV01006787">
    <property type="protein sequence ID" value="KNZ58317.1"/>
    <property type="molecule type" value="Genomic_DNA"/>
</dbReference>
<reference evidence="1 2" key="1">
    <citation type="submission" date="2015-08" db="EMBL/GenBank/DDBJ databases">
        <title>Next Generation Sequencing and Analysis of the Genome of Puccinia sorghi L Schw, the Causal Agent of Maize Common Rust.</title>
        <authorList>
            <person name="Rochi L."/>
            <person name="Burguener G."/>
            <person name="Darino M."/>
            <person name="Turjanski A."/>
            <person name="Kreff E."/>
            <person name="Dieguez M.J."/>
            <person name="Sacco F."/>
        </authorList>
    </citation>
    <scope>NUCLEOTIDE SEQUENCE [LARGE SCALE GENOMIC DNA]</scope>
    <source>
        <strain evidence="1 2">RO10H11247</strain>
    </source>
</reference>